<evidence type="ECO:0000256" key="1">
    <source>
        <dbReference type="ARBA" id="ARBA00022679"/>
    </source>
</evidence>
<dbReference type="GO" id="GO:0005737">
    <property type="term" value="C:cytoplasm"/>
    <property type="evidence" value="ECO:0007669"/>
    <property type="project" value="TreeGrafter"/>
</dbReference>
<name>A0A089INJ6_PAEDU</name>
<proteinExistence type="inferred from homology"/>
<evidence type="ECO:0000256" key="3">
    <source>
        <dbReference type="ARBA" id="ARBA00038502"/>
    </source>
</evidence>
<keyword evidence="2" id="KW-0012">Acyltransferase</keyword>
<evidence type="ECO:0000313" key="6">
    <source>
        <dbReference type="Proteomes" id="UP000029409"/>
    </source>
</evidence>
<accession>A0A089INJ6</accession>
<gene>
    <name evidence="5" type="ORF">PDUR_00445</name>
</gene>
<reference evidence="5 6" key="1">
    <citation type="submission" date="2014-08" db="EMBL/GenBank/DDBJ databases">
        <title>Comparative genomics of the Paenibacillus odorifer group.</title>
        <authorList>
            <person name="den Bakker H.C."/>
            <person name="Tsai Y.-C."/>
            <person name="Martin N."/>
            <person name="Korlach J."/>
            <person name="Wiedmann M."/>
        </authorList>
    </citation>
    <scope>NUCLEOTIDE SEQUENCE [LARGE SCALE GENOMIC DNA]</scope>
    <source>
        <strain evidence="5 6">DSM 1735</strain>
    </source>
</reference>
<dbReference type="AlphaFoldDB" id="A0A089INJ6"/>
<organism evidence="5 6">
    <name type="scientific">Paenibacillus durus</name>
    <name type="common">Paenibacillus azotofixans</name>
    <dbReference type="NCBI Taxonomy" id="44251"/>
    <lineage>
        <taxon>Bacteria</taxon>
        <taxon>Bacillati</taxon>
        <taxon>Bacillota</taxon>
        <taxon>Bacilli</taxon>
        <taxon>Bacillales</taxon>
        <taxon>Paenibacillaceae</taxon>
        <taxon>Paenibacillus</taxon>
    </lineage>
</organism>
<keyword evidence="6" id="KW-1185">Reference proteome</keyword>
<dbReference type="KEGG" id="pdu:PDUR_00445"/>
<dbReference type="InterPro" id="IPR000182">
    <property type="entry name" value="GNAT_dom"/>
</dbReference>
<dbReference type="eggNOG" id="COG1670">
    <property type="taxonomic scope" value="Bacteria"/>
</dbReference>
<dbReference type="InterPro" id="IPR016181">
    <property type="entry name" value="Acyl_CoA_acyltransferase"/>
</dbReference>
<comment type="similarity">
    <text evidence="3">Belongs to the acetyltransferase family. RimJ subfamily.</text>
</comment>
<dbReference type="STRING" id="44251.PDUR_00445"/>
<dbReference type="PANTHER" id="PTHR43792:SF8">
    <property type="entry name" value="[RIBOSOMAL PROTEIN US5]-ALANINE N-ACETYLTRANSFERASE"/>
    <property type="match status" value="1"/>
</dbReference>
<evidence type="ECO:0000313" key="5">
    <source>
        <dbReference type="EMBL" id="AIQ10674.1"/>
    </source>
</evidence>
<dbReference type="EMBL" id="CP009288">
    <property type="protein sequence ID" value="AIQ10674.1"/>
    <property type="molecule type" value="Genomic_DNA"/>
</dbReference>
<dbReference type="PROSITE" id="PS51186">
    <property type="entry name" value="GNAT"/>
    <property type="match status" value="1"/>
</dbReference>
<dbReference type="Gene3D" id="3.40.630.30">
    <property type="match status" value="1"/>
</dbReference>
<protein>
    <submittedName>
        <fullName evidence="5">Acetyltransferase</fullName>
    </submittedName>
</protein>
<dbReference type="OrthoDB" id="9795206at2"/>
<dbReference type="Proteomes" id="UP000029409">
    <property type="component" value="Chromosome"/>
</dbReference>
<dbReference type="PANTHER" id="PTHR43792">
    <property type="entry name" value="GNAT FAMILY, PUTATIVE (AFU_ORTHOLOGUE AFUA_3G00765)-RELATED-RELATED"/>
    <property type="match status" value="1"/>
</dbReference>
<dbReference type="Pfam" id="PF13302">
    <property type="entry name" value="Acetyltransf_3"/>
    <property type="match status" value="1"/>
</dbReference>
<dbReference type="SUPFAM" id="SSF55729">
    <property type="entry name" value="Acyl-CoA N-acyltransferases (Nat)"/>
    <property type="match status" value="1"/>
</dbReference>
<evidence type="ECO:0000259" key="4">
    <source>
        <dbReference type="PROSITE" id="PS51186"/>
    </source>
</evidence>
<dbReference type="GO" id="GO:0008999">
    <property type="term" value="F:protein-N-terminal-alanine acetyltransferase activity"/>
    <property type="evidence" value="ECO:0007669"/>
    <property type="project" value="TreeGrafter"/>
</dbReference>
<dbReference type="InterPro" id="IPR051531">
    <property type="entry name" value="N-acetyltransferase"/>
</dbReference>
<feature type="domain" description="N-acetyltransferase" evidence="4">
    <location>
        <begin position="26"/>
        <end position="182"/>
    </location>
</feature>
<keyword evidence="1 5" id="KW-0808">Transferase</keyword>
<evidence type="ECO:0000256" key="2">
    <source>
        <dbReference type="ARBA" id="ARBA00023315"/>
    </source>
</evidence>
<sequence>MSFNLTNQSVGIYLAPIRPQNAESLLELRLRNRSVHSRYEPKREESFFTLTGQKRLILQRMEEEELDRAYMFGIYSSEEKRLIGQITINNIVRGVGQFADLGYFIDHAQQGRGYMTGAVGLAANYAFQSLGLHRLQAAILLQNDASRRVLEKNGFQVEGIARRFLKIDGQWQDHRTYALLADEVTSQGNRPI</sequence>
<dbReference type="RefSeq" id="WP_042204608.1">
    <property type="nucleotide sequence ID" value="NZ_CP009288.1"/>
</dbReference>